<protein>
    <recommendedName>
        <fullName evidence="3">tRNA threonylcarbamoyladenosine biosynthesis protein TsaB</fullName>
    </recommendedName>
    <alternativeName>
        <fullName evidence="6">t(6)A37 threonylcarbamoyladenosine biosynthesis protein TsaB</fullName>
    </alternativeName>
</protein>
<dbReference type="Pfam" id="PF00814">
    <property type="entry name" value="TsaD"/>
    <property type="match status" value="1"/>
</dbReference>
<keyword evidence="4" id="KW-0963">Cytoplasm</keyword>
<dbReference type="NCBIfam" id="TIGR03725">
    <property type="entry name" value="T6A_YeaZ"/>
    <property type="match status" value="1"/>
</dbReference>
<dbReference type="InterPro" id="IPR000905">
    <property type="entry name" value="Gcp-like_dom"/>
</dbReference>
<dbReference type="OrthoDB" id="9809995at2"/>
<dbReference type="PANTHER" id="PTHR11735:SF11">
    <property type="entry name" value="TRNA THREONYLCARBAMOYLADENOSINE BIOSYNTHESIS PROTEIN TSAB"/>
    <property type="match status" value="1"/>
</dbReference>
<evidence type="ECO:0000256" key="6">
    <source>
        <dbReference type="ARBA" id="ARBA00032446"/>
    </source>
</evidence>
<comment type="subcellular location">
    <subcellularLocation>
        <location evidence="1">Cytoplasm</location>
    </subcellularLocation>
</comment>
<dbReference type="Gene3D" id="3.30.420.40">
    <property type="match status" value="2"/>
</dbReference>
<evidence type="ECO:0000256" key="2">
    <source>
        <dbReference type="ARBA" id="ARBA00010493"/>
    </source>
</evidence>
<feature type="domain" description="Gcp-like" evidence="7">
    <location>
        <begin position="32"/>
        <end position="134"/>
    </location>
</feature>
<sequence>MDARILAIDTTSESCSVAIWSNGIVFTRFFLVSRNHEKKILPMIRQCLIDANLDLQHIDALAFGCGPGNFTGVRIAAGVAQGLSFGVNLPIIKISSLLTMSQGAYRKLNKKKVLVAIDAKIKEVYFAFYELQSDGYWYGENTESIIKIEQFLTKINKLNDNWAIAGNAWLSYPILMDKKLNLLKSDIFMPYAKDMLVLALQKLESGEIIYSEKAWPIYIRNKFT</sequence>
<dbReference type="STRING" id="634113.AUT07_00668"/>
<evidence type="ECO:0000256" key="5">
    <source>
        <dbReference type="ARBA" id="ARBA00022694"/>
    </source>
</evidence>
<evidence type="ECO:0000256" key="4">
    <source>
        <dbReference type="ARBA" id="ARBA00022490"/>
    </source>
</evidence>
<gene>
    <name evidence="8" type="primary">tsaB</name>
    <name evidence="8" type="ORF">AUT07_00668</name>
</gene>
<dbReference type="AlphaFoldDB" id="A0A0X9VJM5"/>
<dbReference type="EMBL" id="CP013920">
    <property type="protein sequence ID" value="AMA65215.1"/>
    <property type="molecule type" value="Genomic_DNA"/>
</dbReference>
<dbReference type="RefSeq" id="WP_066284109.1">
    <property type="nucleotide sequence ID" value="NZ_CP013920.1"/>
</dbReference>
<evidence type="ECO:0000256" key="3">
    <source>
        <dbReference type="ARBA" id="ARBA00019012"/>
    </source>
</evidence>
<evidence type="ECO:0000313" key="9">
    <source>
        <dbReference type="Proteomes" id="UP000069926"/>
    </source>
</evidence>
<dbReference type="InterPro" id="IPR022496">
    <property type="entry name" value="T6A_TsaB"/>
</dbReference>
<reference evidence="8 9" key="1">
    <citation type="submission" date="2016-01" db="EMBL/GenBank/DDBJ databases">
        <title>Genome sequence of Ca. Arsenophonus lipopteni, the exclusive symbiont of a blood sucking fly Lipoptena cervi (Diptera: Hippoboscidae).</title>
        <authorList>
            <person name="Novakova E."/>
            <person name="Hypsa V."/>
            <person name="Nguyen P."/>
            <person name="Husnik F."/>
            <person name="Darby A.C."/>
        </authorList>
    </citation>
    <scope>NUCLEOTIDE SEQUENCE [LARGE SCALE GENOMIC DNA]</scope>
    <source>
        <strain evidence="8 9">CB</strain>
    </source>
</reference>
<dbReference type="KEGG" id="asy:AUT07_00668"/>
<evidence type="ECO:0000313" key="8">
    <source>
        <dbReference type="EMBL" id="AMA65215.1"/>
    </source>
</evidence>
<proteinExistence type="inferred from homology"/>
<dbReference type="PANTHER" id="PTHR11735">
    <property type="entry name" value="TRNA N6-ADENOSINE THREONYLCARBAMOYLTRANSFERASE"/>
    <property type="match status" value="1"/>
</dbReference>
<dbReference type="GO" id="GO:0005829">
    <property type="term" value="C:cytosol"/>
    <property type="evidence" value="ECO:0007669"/>
    <property type="project" value="TreeGrafter"/>
</dbReference>
<dbReference type="GO" id="GO:0002949">
    <property type="term" value="P:tRNA threonylcarbamoyladenosine modification"/>
    <property type="evidence" value="ECO:0007669"/>
    <property type="project" value="InterPro"/>
</dbReference>
<evidence type="ECO:0000256" key="1">
    <source>
        <dbReference type="ARBA" id="ARBA00004496"/>
    </source>
</evidence>
<organism evidence="8 9">
    <name type="scientific">Candidatus Arsenophonus lipoptenae</name>
    <dbReference type="NCBI Taxonomy" id="634113"/>
    <lineage>
        <taxon>Bacteria</taxon>
        <taxon>Pseudomonadati</taxon>
        <taxon>Pseudomonadota</taxon>
        <taxon>Gammaproteobacteria</taxon>
        <taxon>Enterobacterales</taxon>
        <taxon>Morganellaceae</taxon>
        <taxon>Arsenophonus</taxon>
    </lineage>
</organism>
<comment type="similarity">
    <text evidence="2">Belongs to the KAE1 / TsaD family. TsaB subfamily.</text>
</comment>
<name>A0A0X9VJM5_9GAMM</name>
<accession>A0A0X9VJM5</accession>
<keyword evidence="9" id="KW-1185">Reference proteome</keyword>
<dbReference type="CDD" id="cd24032">
    <property type="entry name" value="ASKHA_NBD_TsaB"/>
    <property type="match status" value="1"/>
</dbReference>
<dbReference type="InterPro" id="IPR043129">
    <property type="entry name" value="ATPase_NBD"/>
</dbReference>
<keyword evidence="5" id="KW-0819">tRNA processing</keyword>
<evidence type="ECO:0000259" key="7">
    <source>
        <dbReference type="Pfam" id="PF00814"/>
    </source>
</evidence>
<dbReference type="Proteomes" id="UP000069926">
    <property type="component" value="Chromosome"/>
</dbReference>
<dbReference type="SUPFAM" id="SSF53067">
    <property type="entry name" value="Actin-like ATPase domain"/>
    <property type="match status" value="2"/>
</dbReference>
<dbReference type="PATRIC" id="fig|634113.3.peg.628"/>
<dbReference type="FunFam" id="3.30.420.40:FF:000097">
    <property type="entry name" value="tRNA threonylcarbamoyladenosine biosynthesis protein TsaB"/>
    <property type="match status" value="1"/>
</dbReference>